<dbReference type="Proteomes" id="UP000332515">
    <property type="component" value="Unassembled WGS sequence"/>
</dbReference>
<dbReference type="PANTHER" id="PTHR42718:SF46">
    <property type="entry name" value="BLR6921 PROTEIN"/>
    <property type="match status" value="1"/>
</dbReference>
<dbReference type="InterPro" id="IPR036259">
    <property type="entry name" value="MFS_trans_sf"/>
</dbReference>
<feature type="transmembrane region" description="Helical" evidence="8">
    <location>
        <begin position="217"/>
        <end position="239"/>
    </location>
</feature>
<dbReference type="PROSITE" id="PS50850">
    <property type="entry name" value="MFS"/>
    <property type="match status" value="1"/>
</dbReference>
<evidence type="ECO:0000313" key="11">
    <source>
        <dbReference type="Proteomes" id="UP000332515"/>
    </source>
</evidence>
<keyword evidence="11" id="KW-1185">Reference proteome</keyword>
<evidence type="ECO:0000256" key="2">
    <source>
        <dbReference type="ARBA" id="ARBA00022448"/>
    </source>
</evidence>
<feature type="transmembrane region" description="Helical" evidence="8">
    <location>
        <begin position="303"/>
        <end position="325"/>
    </location>
</feature>
<sequence length="591" mass="62102">MVSARRRAASDGQWARAAAIASGVLSGIRASVGGASPVGRRSSQRDDRLAFSKGRAQVCHIPVPYRAPSRFDRRAPVGDHFQPNPMVDRARIVPFLVACTIGMEMIDSTVISTALPAIARDFGVAPLTLSVAVTTYMLSLAIFIPISGWVADRFGARRVFQVAILVFLVGSVACALSHTLPEFVAARALQGLGGSMMTPVGRLVLVRTVPKERMVDAMALVAMPALVGPLIGPPLGGFIVTHFTWRWIFLINVPLGVVGLVLGALLIPRDEGSTADRFDSLGFMLTAVGFSMAMFGLETAGRGFLPAYGSVALVAGGALFLGLYLRHARRTEHPVLDLALIAIPTFRKTVLGGFLSRVGIGSLAVLAPLMLQIAYGFSPLEAGIIAVSAALGAMGSKPAVPHIIRTWGFRKTLVRFSFITGLSIVPLGLTRPDLVPLATVAVLVATGVTRSVLFTTMQTLTYADVPPPQMSQATSFASMIQQLSLATGVAVGSLIVHVLTRIGFEEAGHAAPGAFAIAFAIIGILSASSVLSFASLPANAGASYVPKRRGRASRHAPAASTAALEGTVQETVQESPDADDEHDAPARRRHA</sequence>
<feature type="transmembrane region" description="Helical" evidence="8">
    <location>
        <begin position="412"/>
        <end position="429"/>
    </location>
</feature>
<dbReference type="Gene3D" id="1.20.1250.20">
    <property type="entry name" value="MFS general substrate transporter like domains"/>
    <property type="match status" value="1"/>
</dbReference>
<proteinExistence type="predicted"/>
<evidence type="ECO:0000256" key="7">
    <source>
        <dbReference type="SAM" id="MobiDB-lite"/>
    </source>
</evidence>
<feature type="transmembrane region" description="Helical" evidence="8">
    <location>
        <begin position="124"/>
        <end position="147"/>
    </location>
</feature>
<feature type="transmembrane region" description="Helical" evidence="8">
    <location>
        <begin position="159"/>
        <end position="178"/>
    </location>
</feature>
<keyword evidence="5 8" id="KW-1133">Transmembrane helix</keyword>
<dbReference type="Gene3D" id="1.20.1720.10">
    <property type="entry name" value="Multidrug resistance protein D"/>
    <property type="match status" value="1"/>
</dbReference>
<dbReference type="EMBL" id="VWNA01000001">
    <property type="protein sequence ID" value="MQT11575.1"/>
    <property type="molecule type" value="Genomic_DNA"/>
</dbReference>
<dbReference type="CDD" id="cd17503">
    <property type="entry name" value="MFS_LmrB_MDR_like"/>
    <property type="match status" value="1"/>
</dbReference>
<accession>A0A6A7XYP6</accession>
<dbReference type="GO" id="GO:0022857">
    <property type="term" value="F:transmembrane transporter activity"/>
    <property type="evidence" value="ECO:0007669"/>
    <property type="project" value="InterPro"/>
</dbReference>
<evidence type="ECO:0000256" key="4">
    <source>
        <dbReference type="ARBA" id="ARBA00022692"/>
    </source>
</evidence>
<dbReference type="InterPro" id="IPR011701">
    <property type="entry name" value="MFS"/>
</dbReference>
<feature type="transmembrane region" description="Helical" evidence="8">
    <location>
        <begin position="483"/>
        <end position="504"/>
    </location>
</feature>
<protein>
    <submittedName>
        <fullName evidence="10">MFS transporter</fullName>
    </submittedName>
</protein>
<feature type="transmembrane region" description="Helical" evidence="8">
    <location>
        <begin position="516"/>
        <end position="545"/>
    </location>
</feature>
<dbReference type="GO" id="GO:0005886">
    <property type="term" value="C:plasma membrane"/>
    <property type="evidence" value="ECO:0007669"/>
    <property type="project" value="UniProtKB-SubCell"/>
</dbReference>
<evidence type="ECO:0000256" key="3">
    <source>
        <dbReference type="ARBA" id="ARBA00022475"/>
    </source>
</evidence>
<dbReference type="AlphaFoldDB" id="A0A6A7XYP6"/>
<gene>
    <name evidence="10" type="ORF">F0357_02575</name>
</gene>
<dbReference type="Pfam" id="PF07690">
    <property type="entry name" value="MFS_1"/>
    <property type="match status" value="1"/>
</dbReference>
<comment type="caution">
    <text evidence="10">The sequence shown here is derived from an EMBL/GenBank/DDBJ whole genome shotgun (WGS) entry which is preliminary data.</text>
</comment>
<comment type="subcellular location">
    <subcellularLocation>
        <location evidence="1">Cell membrane</location>
        <topology evidence="1">Multi-pass membrane protein</topology>
    </subcellularLocation>
</comment>
<name>A0A6A7XYP6_9HYPH</name>
<evidence type="ECO:0000259" key="9">
    <source>
        <dbReference type="PROSITE" id="PS50850"/>
    </source>
</evidence>
<keyword evidence="2" id="KW-0813">Transport</keyword>
<feature type="transmembrane region" description="Helical" evidence="8">
    <location>
        <begin position="435"/>
        <end position="462"/>
    </location>
</feature>
<reference evidence="10 11" key="1">
    <citation type="submission" date="2019-09" db="EMBL/GenBank/DDBJ databases">
        <title>Segnochrobactrum spirostomi gen. nov., sp. nov., isolated from the ciliate Spirostomum cf. yagiui and description of a novel family, Segnochrobactraceae fam. nov. within the order Rhizobiales of the class Alphaproteobacteria.</title>
        <authorList>
            <person name="Akter S."/>
            <person name="Shazib S.U.A."/>
            <person name="Shin M.K."/>
        </authorList>
    </citation>
    <scope>NUCLEOTIDE SEQUENCE [LARGE SCALE GENOMIC DNA]</scope>
    <source>
        <strain evidence="10 11">Sp-1</strain>
    </source>
</reference>
<dbReference type="InterPro" id="IPR020846">
    <property type="entry name" value="MFS_dom"/>
</dbReference>
<feature type="transmembrane region" description="Helical" evidence="8">
    <location>
        <begin position="278"/>
        <end position="297"/>
    </location>
</feature>
<evidence type="ECO:0000313" key="10">
    <source>
        <dbReference type="EMBL" id="MQT11575.1"/>
    </source>
</evidence>
<keyword evidence="6 8" id="KW-0472">Membrane</keyword>
<feature type="domain" description="Major facilitator superfamily (MFS) profile" evidence="9">
    <location>
        <begin position="93"/>
        <end position="541"/>
    </location>
</feature>
<feature type="transmembrane region" description="Helical" evidence="8">
    <location>
        <begin position="245"/>
        <end position="266"/>
    </location>
</feature>
<evidence type="ECO:0000256" key="1">
    <source>
        <dbReference type="ARBA" id="ARBA00004651"/>
    </source>
</evidence>
<keyword evidence="4 8" id="KW-0812">Transmembrane</keyword>
<feature type="transmembrane region" description="Helical" evidence="8">
    <location>
        <begin position="92"/>
        <end position="118"/>
    </location>
</feature>
<dbReference type="PANTHER" id="PTHR42718">
    <property type="entry name" value="MAJOR FACILITATOR SUPERFAMILY MULTIDRUG TRANSPORTER MFSC"/>
    <property type="match status" value="1"/>
</dbReference>
<keyword evidence="3" id="KW-1003">Cell membrane</keyword>
<dbReference type="SUPFAM" id="SSF103473">
    <property type="entry name" value="MFS general substrate transporter"/>
    <property type="match status" value="1"/>
</dbReference>
<evidence type="ECO:0000256" key="8">
    <source>
        <dbReference type="SAM" id="Phobius"/>
    </source>
</evidence>
<feature type="region of interest" description="Disordered" evidence="7">
    <location>
        <begin position="544"/>
        <end position="591"/>
    </location>
</feature>
<evidence type="ECO:0000256" key="6">
    <source>
        <dbReference type="ARBA" id="ARBA00023136"/>
    </source>
</evidence>
<feature type="transmembrane region" description="Helical" evidence="8">
    <location>
        <begin position="184"/>
        <end position="205"/>
    </location>
</feature>
<organism evidence="10 11">
    <name type="scientific">Segnochrobactrum spirostomi</name>
    <dbReference type="NCBI Taxonomy" id="2608987"/>
    <lineage>
        <taxon>Bacteria</taxon>
        <taxon>Pseudomonadati</taxon>
        <taxon>Pseudomonadota</taxon>
        <taxon>Alphaproteobacteria</taxon>
        <taxon>Hyphomicrobiales</taxon>
        <taxon>Segnochrobactraceae</taxon>
        <taxon>Segnochrobactrum</taxon>
    </lineage>
</organism>
<evidence type="ECO:0000256" key="5">
    <source>
        <dbReference type="ARBA" id="ARBA00022989"/>
    </source>
</evidence>